<dbReference type="AlphaFoldDB" id="A0A699UQM8"/>
<feature type="compositionally biased region" description="Gly residues" evidence="1">
    <location>
        <begin position="47"/>
        <end position="69"/>
    </location>
</feature>
<name>A0A699UQM8_TANCI</name>
<evidence type="ECO:0000313" key="2">
    <source>
        <dbReference type="EMBL" id="GFD23409.1"/>
    </source>
</evidence>
<organism evidence="2">
    <name type="scientific">Tanacetum cinerariifolium</name>
    <name type="common">Dalmatian daisy</name>
    <name type="synonym">Chrysanthemum cinerariifolium</name>
    <dbReference type="NCBI Taxonomy" id="118510"/>
    <lineage>
        <taxon>Eukaryota</taxon>
        <taxon>Viridiplantae</taxon>
        <taxon>Streptophyta</taxon>
        <taxon>Embryophyta</taxon>
        <taxon>Tracheophyta</taxon>
        <taxon>Spermatophyta</taxon>
        <taxon>Magnoliopsida</taxon>
        <taxon>eudicotyledons</taxon>
        <taxon>Gunneridae</taxon>
        <taxon>Pentapetalae</taxon>
        <taxon>asterids</taxon>
        <taxon>campanulids</taxon>
        <taxon>Asterales</taxon>
        <taxon>Asteraceae</taxon>
        <taxon>Asteroideae</taxon>
        <taxon>Anthemideae</taxon>
        <taxon>Anthemidinae</taxon>
        <taxon>Tanacetum</taxon>
    </lineage>
</organism>
<sequence>ALRHLNPAAPNFVAELRKLDMIVVDSLLNNKLRKVTVPPSTPPVVPPGGGETGGQPKGGGNGPSGGGGHPPKQLPPRVVKQHHSDALDEVVLKLSATPDLAEKWQGEATKLWESLGSQLNDATYRLEADFTE</sequence>
<protein>
    <submittedName>
        <fullName evidence="2">Uncharacterized protein</fullName>
    </submittedName>
</protein>
<feature type="region of interest" description="Disordered" evidence="1">
    <location>
        <begin position="34"/>
        <end position="84"/>
    </location>
</feature>
<evidence type="ECO:0000256" key="1">
    <source>
        <dbReference type="SAM" id="MobiDB-lite"/>
    </source>
</evidence>
<comment type="caution">
    <text evidence="2">The sequence shown here is derived from an EMBL/GenBank/DDBJ whole genome shotgun (WGS) entry which is preliminary data.</text>
</comment>
<feature type="non-terminal residue" evidence="2">
    <location>
        <position position="132"/>
    </location>
</feature>
<proteinExistence type="predicted"/>
<reference evidence="2" key="1">
    <citation type="journal article" date="2019" name="Sci. Rep.">
        <title>Draft genome of Tanacetum cinerariifolium, the natural source of mosquito coil.</title>
        <authorList>
            <person name="Yamashiro T."/>
            <person name="Shiraishi A."/>
            <person name="Satake H."/>
            <person name="Nakayama K."/>
        </authorList>
    </citation>
    <scope>NUCLEOTIDE SEQUENCE</scope>
</reference>
<dbReference type="EMBL" id="BKCJ011344583">
    <property type="protein sequence ID" value="GFD23409.1"/>
    <property type="molecule type" value="Genomic_DNA"/>
</dbReference>
<accession>A0A699UQM8</accession>
<feature type="non-terminal residue" evidence="2">
    <location>
        <position position="1"/>
    </location>
</feature>
<gene>
    <name evidence="2" type="ORF">Tci_895378</name>
</gene>